<evidence type="ECO:0000313" key="2">
    <source>
        <dbReference type="Proteomes" id="UP001163203"/>
    </source>
</evidence>
<sequence length="130" mass="14008">MRLLPTPTVSNAEGGNKVNNRGLRLLPAIARDAADATDWGVYAAAVRRWEVLFGRPAPEPTVTGARGARVLSPYLVEWMMGLPEGLVTATPGLTRNQMLKLLGNGVVPQQAEHALRGLLPRLYLDLETAA</sequence>
<dbReference type="InterPro" id="IPR029063">
    <property type="entry name" value="SAM-dependent_MTases_sf"/>
</dbReference>
<proteinExistence type="predicted"/>
<dbReference type="Proteomes" id="UP001163203">
    <property type="component" value="Chromosome"/>
</dbReference>
<reference evidence="1" key="1">
    <citation type="submission" date="2022-11" db="EMBL/GenBank/DDBJ databases">
        <authorList>
            <person name="Mo P."/>
        </authorList>
    </citation>
    <scope>NUCLEOTIDE SEQUENCE</scope>
    <source>
        <strain evidence="1">HUAS 11-8</strain>
    </source>
</reference>
<name>A0ABY7B619_9PSEU</name>
<evidence type="ECO:0000313" key="1">
    <source>
        <dbReference type="EMBL" id="WAL67098.1"/>
    </source>
</evidence>
<evidence type="ECO:0008006" key="3">
    <source>
        <dbReference type="Google" id="ProtNLM"/>
    </source>
</evidence>
<gene>
    <name evidence="1" type="ORF">ORV05_04740</name>
</gene>
<dbReference type="SUPFAM" id="SSF53335">
    <property type="entry name" value="S-adenosyl-L-methionine-dependent methyltransferases"/>
    <property type="match status" value="1"/>
</dbReference>
<dbReference type="EMBL" id="CP113836">
    <property type="protein sequence ID" value="WAL67098.1"/>
    <property type="molecule type" value="Genomic_DNA"/>
</dbReference>
<organism evidence="1 2">
    <name type="scientific">Amycolatopsis cynarae</name>
    <dbReference type="NCBI Taxonomy" id="2995223"/>
    <lineage>
        <taxon>Bacteria</taxon>
        <taxon>Bacillati</taxon>
        <taxon>Actinomycetota</taxon>
        <taxon>Actinomycetes</taxon>
        <taxon>Pseudonocardiales</taxon>
        <taxon>Pseudonocardiaceae</taxon>
        <taxon>Amycolatopsis</taxon>
    </lineage>
</organism>
<accession>A0ABY7B619</accession>
<protein>
    <recommendedName>
        <fullName evidence="3">DNA (cytosine-5-)-methyltransferase</fullName>
    </recommendedName>
</protein>
<keyword evidence="2" id="KW-1185">Reference proteome</keyword>
<dbReference type="RefSeq" id="WP_268757223.1">
    <property type="nucleotide sequence ID" value="NZ_CP113836.1"/>
</dbReference>